<dbReference type="EMBL" id="RDBE01000005">
    <property type="protein sequence ID" value="RLV50195.1"/>
    <property type="molecule type" value="Genomic_DNA"/>
</dbReference>
<evidence type="ECO:0000259" key="2">
    <source>
        <dbReference type="Pfam" id="PF00496"/>
    </source>
</evidence>
<evidence type="ECO:0000313" key="3">
    <source>
        <dbReference type="EMBL" id="RLV50195.1"/>
    </source>
</evidence>
<dbReference type="Gene3D" id="3.40.190.10">
    <property type="entry name" value="Periplasmic binding protein-like II"/>
    <property type="match status" value="1"/>
</dbReference>
<gene>
    <name evidence="3" type="ORF">D9V37_05575</name>
</gene>
<dbReference type="PANTHER" id="PTHR30290">
    <property type="entry name" value="PERIPLASMIC BINDING COMPONENT OF ABC TRANSPORTER"/>
    <property type="match status" value="1"/>
</dbReference>
<dbReference type="SUPFAM" id="SSF53850">
    <property type="entry name" value="Periplasmic binding protein-like II"/>
    <property type="match status" value="1"/>
</dbReference>
<dbReference type="GO" id="GO:1904680">
    <property type="term" value="F:peptide transmembrane transporter activity"/>
    <property type="evidence" value="ECO:0007669"/>
    <property type="project" value="TreeGrafter"/>
</dbReference>
<dbReference type="AlphaFoldDB" id="A0A3L8P4H9"/>
<dbReference type="InterPro" id="IPR000914">
    <property type="entry name" value="SBP_5_dom"/>
</dbReference>
<comment type="caution">
    <text evidence="3">The sequence shown here is derived from an EMBL/GenBank/DDBJ whole genome shotgun (WGS) entry which is preliminary data.</text>
</comment>
<dbReference type="Pfam" id="PF00496">
    <property type="entry name" value="SBP_bac_5"/>
    <property type="match status" value="1"/>
</dbReference>
<dbReference type="PIRSF" id="PIRSF002741">
    <property type="entry name" value="MppA"/>
    <property type="match status" value="1"/>
</dbReference>
<keyword evidence="4" id="KW-1185">Reference proteome</keyword>
<reference evidence="3 4" key="1">
    <citation type="submission" date="2018-10" db="EMBL/GenBank/DDBJ databases">
        <title>Marmoricola sp. 4Q3S-7 whole genome shotgun sequence.</title>
        <authorList>
            <person name="Li F."/>
        </authorList>
    </citation>
    <scope>NUCLEOTIDE SEQUENCE [LARGE SCALE GENOMIC DNA]</scope>
    <source>
        <strain evidence="3 4">4Q3S-7</strain>
    </source>
</reference>
<name>A0A3L8P4H9_9ACTN</name>
<sequence>MANRKRMVAAIATTAVAAMTLAACGGGGSSSGGGKASSGGTLYYYVYKPYEHQDPQRTYLGVQISNDTRMIYRQLVAFPISTNPDVSNKPVADLATDTGTSSNGAKTWKFTLKSGQKWQDGSTITCADLKYGASRTFATDVITGGPNYILSYLDVPQDKSGLPIYTGPYKSSAAGQAAFDKAITCDGNTITYNFNKPWPDFPLAVASLHMMDPYKKSQDQGNKSNYAMFSSGPYKLQGTWSKEKGGTFVRNKYYKSTSALKKIRQANPDKIVFQVGNTAETIYDRLIADSGNDKYAVTSNIVPPAYYSRITGAVAKRSVNVKSPYVDYLVPNFNVLTNQKVRQALAESTDVKSWIDAGGGDKAYAPAKSIVNPAVNGYKANPTFADIPESGDPAAAKKLLQEAGVQTPYPITFQYPSSDTMDKQAAALKAGWDKAGFKTTLDGLGDTYYDVIQKPSDPASVIWGGWGADWPSAITVTPPLFDSRPNITKASNGQDYGNYKSDAFNKLVDQAQNASDLSAQTTALQEADAQLGTDVGYIPLEIQKFYFLYGSKVTGFTNTPASSMYPDLGSIGVSK</sequence>
<accession>A0A3L8P4H9</accession>
<dbReference type="GO" id="GO:0043190">
    <property type="term" value="C:ATP-binding cassette (ABC) transporter complex"/>
    <property type="evidence" value="ECO:0007669"/>
    <property type="project" value="InterPro"/>
</dbReference>
<dbReference type="PROSITE" id="PS51257">
    <property type="entry name" value="PROKAR_LIPOPROTEIN"/>
    <property type="match status" value="1"/>
</dbReference>
<keyword evidence="1" id="KW-0732">Signal</keyword>
<dbReference type="InterPro" id="IPR039424">
    <property type="entry name" value="SBP_5"/>
</dbReference>
<evidence type="ECO:0000256" key="1">
    <source>
        <dbReference type="SAM" id="SignalP"/>
    </source>
</evidence>
<dbReference type="OrthoDB" id="9796817at2"/>
<protein>
    <submittedName>
        <fullName evidence="3">ABC transporter substrate-binding protein</fullName>
    </submittedName>
</protein>
<dbReference type="Proteomes" id="UP000281708">
    <property type="component" value="Unassembled WGS sequence"/>
</dbReference>
<evidence type="ECO:0000313" key="4">
    <source>
        <dbReference type="Proteomes" id="UP000281708"/>
    </source>
</evidence>
<dbReference type="GO" id="GO:0015833">
    <property type="term" value="P:peptide transport"/>
    <property type="evidence" value="ECO:0007669"/>
    <property type="project" value="TreeGrafter"/>
</dbReference>
<feature type="chain" id="PRO_5018129215" evidence="1">
    <location>
        <begin position="18"/>
        <end position="575"/>
    </location>
</feature>
<dbReference type="RefSeq" id="WP_121805172.1">
    <property type="nucleotide sequence ID" value="NZ_RDBE01000005.1"/>
</dbReference>
<organism evidence="3 4">
    <name type="scientific">Nocardioides mangrovicus</name>
    <dbReference type="NCBI Taxonomy" id="2478913"/>
    <lineage>
        <taxon>Bacteria</taxon>
        <taxon>Bacillati</taxon>
        <taxon>Actinomycetota</taxon>
        <taxon>Actinomycetes</taxon>
        <taxon>Propionibacteriales</taxon>
        <taxon>Nocardioidaceae</taxon>
        <taxon>Nocardioides</taxon>
    </lineage>
</organism>
<dbReference type="GO" id="GO:0042597">
    <property type="term" value="C:periplasmic space"/>
    <property type="evidence" value="ECO:0007669"/>
    <property type="project" value="UniProtKB-ARBA"/>
</dbReference>
<feature type="signal peptide" evidence="1">
    <location>
        <begin position="1"/>
        <end position="17"/>
    </location>
</feature>
<dbReference type="PANTHER" id="PTHR30290:SF83">
    <property type="entry name" value="ABC TRANSPORTER SUBSTRATE-BINDING PROTEIN"/>
    <property type="match status" value="1"/>
</dbReference>
<feature type="domain" description="Solute-binding protein family 5" evidence="2">
    <location>
        <begin position="89"/>
        <end position="484"/>
    </location>
</feature>
<dbReference type="CDD" id="cd08506">
    <property type="entry name" value="PBP2_clavulanate_OppA2"/>
    <property type="match status" value="1"/>
</dbReference>
<proteinExistence type="predicted"/>
<dbReference type="InterPro" id="IPR030678">
    <property type="entry name" value="Peptide/Ni-bd"/>
</dbReference>
<dbReference type="Gene3D" id="3.10.105.10">
    <property type="entry name" value="Dipeptide-binding Protein, Domain 3"/>
    <property type="match status" value="1"/>
</dbReference>